<reference evidence="2 3" key="1">
    <citation type="journal article" date="2016" name="Nat. Commun.">
        <title>Thousands of microbial genomes shed light on interconnected biogeochemical processes in an aquifer system.</title>
        <authorList>
            <person name="Anantharaman K."/>
            <person name="Brown C.T."/>
            <person name="Hug L.A."/>
            <person name="Sharon I."/>
            <person name="Castelle C.J."/>
            <person name="Probst A.J."/>
            <person name="Thomas B.C."/>
            <person name="Singh A."/>
            <person name="Wilkins M.J."/>
            <person name="Karaoz U."/>
            <person name="Brodie E.L."/>
            <person name="Williams K.H."/>
            <person name="Hubbard S.S."/>
            <person name="Banfield J.F."/>
        </authorList>
    </citation>
    <scope>NUCLEOTIDE SEQUENCE [LARGE SCALE GENOMIC DNA]</scope>
</reference>
<accession>A0A1F7FLB7</accession>
<dbReference type="AlphaFoldDB" id="A0A1F7FLB7"/>
<dbReference type="Proteomes" id="UP000179243">
    <property type="component" value="Unassembled WGS sequence"/>
</dbReference>
<dbReference type="SMART" id="SM00849">
    <property type="entry name" value="Lactamase_B"/>
    <property type="match status" value="1"/>
</dbReference>
<dbReference type="Pfam" id="PF12706">
    <property type="entry name" value="Lactamase_B_2"/>
    <property type="match status" value="1"/>
</dbReference>
<gene>
    <name evidence="2" type="ORF">A2519_14210</name>
</gene>
<sequence>MLYLQVVRSSSAGNCTLLWNATGCLVIDAGIPVGLLKQHLEKNDLTLDAALITHGHRDHLSNACCNFFRSNGVPLLFGNAAIAGYYEASLPAMAKGNATVRLFMTQPFEAGPFRIAPFEVSHDSEGGCYGFTVQCGNKKIAYATDLVEAPHAMAERFRDSDLIVIESNHDPIMLENSGRPYYLKQRIRERAHLSNEKSCDFIRTVLSLSSRMPRAIVLAHISTECNKPELAQKEMKETLKLCMRDEIEITLTYRDKESKKIAL</sequence>
<dbReference type="SUPFAM" id="SSF56281">
    <property type="entry name" value="Metallo-hydrolase/oxidoreductase"/>
    <property type="match status" value="1"/>
</dbReference>
<proteinExistence type="predicted"/>
<dbReference type="PANTHER" id="PTHR47619:SF1">
    <property type="entry name" value="EXODEOXYRIBONUCLEASE WALJ"/>
    <property type="match status" value="1"/>
</dbReference>
<name>A0A1F7FLB7_UNCRA</name>
<dbReference type="PANTHER" id="PTHR47619">
    <property type="entry name" value="METALLO-HYDROLASE YYCJ-RELATED"/>
    <property type="match status" value="1"/>
</dbReference>
<dbReference type="Gene3D" id="3.60.15.10">
    <property type="entry name" value="Ribonuclease Z/Hydroxyacylglutathione hydrolase-like"/>
    <property type="match status" value="1"/>
</dbReference>
<feature type="domain" description="Metallo-beta-lactamase" evidence="1">
    <location>
        <begin position="12"/>
        <end position="186"/>
    </location>
</feature>
<comment type="caution">
    <text evidence="2">The sequence shown here is derived from an EMBL/GenBank/DDBJ whole genome shotgun (WGS) entry which is preliminary data.</text>
</comment>
<dbReference type="InterPro" id="IPR036866">
    <property type="entry name" value="RibonucZ/Hydroxyglut_hydro"/>
</dbReference>
<dbReference type="InterPro" id="IPR052533">
    <property type="entry name" value="WalJ/YycJ-like"/>
</dbReference>
<protein>
    <recommendedName>
        <fullName evidence="1">Metallo-beta-lactamase domain-containing protein</fullName>
    </recommendedName>
</protein>
<dbReference type="EMBL" id="MFYX01000011">
    <property type="protein sequence ID" value="OGK07276.1"/>
    <property type="molecule type" value="Genomic_DNA"/>
</dbReference>
<evidence type="ECO:0000259" key="1">
    <source>
        <dbReference type="SMART" id="SM00849"/>
    </source>
</evidence>
<evidence type="ECO:0000313" key="3">
    <source>
        <dbReference type="Proteomes" id="UP000179243"/>
    </source>
</evidence>
<organism evidence="2 3">
    <name type="scientific">Candidatus Raymondbacteria bacterium RIFOXYD12_FULL_49_13</name>
    <dbReference type="NCBI Taxonomy" id="1817890"/>
    <lineage>
        <taxon>Bacteria</taxon>
        <taxon>Raymondiibacteriota</taxon>
    </lineage>
</organism>
<dbReference type="InterPro" id="IPR001279">
    <property type="entry name" value="Metallo-B-lactamas"/>
</dbReference>
<evidence type="ECO:0000313" key="2">
    <source>
        <dbReference type="EMBL" id="OGK07276.1"/>
    </source>
</evidence>